<evidence type="ECO:0000256" key="4">
    <source>
        <dbReference type="ARBA" id="ARBA00022729"/>
    </source>
</evidence>
<evidence type="ECO:0000313" key="12">
    <source>
        <dbReference type="Proteomes" id="UP001228376"/>
    </source>
</evidence>
<comment type="similarity">
    <text evidence="2">Belongs to the GerABKC lipoprotein family.</text>
</comment>
<evidence type="ECO:0000259" key="10">
    <source>
        <dbReference type="Pfam" id="PF25198"/>
    </source>
</evidence>
<dbReference type="NCBIfam" id="TIGR02887">
    <property type="entry name" value="spore_ger_x_C"/>
    <property type="match status" value="1"/>
</dbReference>
<dbReference type="EMBL" id="JAROCA020000001">
    <property type="protein sequence ID" value="MDY0405852.1"/>
    <property type="molecule type" value="Genomic_DNA"/>
</dbReference>
<keyword evidence="4 8" id="KW-0732">Signal</keyword>
<dbReference type="InterPro" id="IPR038501">
    <property type="entry name" value="Spore_GerAC_C_sf"/>
</dbReference>
<dbReference type="Pfam" id="PF05504">
    <property type="entry name" value="Spore_GerAC"/>
    <property type="match status" value="1"/>
</dbReference>
<feature type="signal peptide" evidence="8">
    <location>
        <begin position="1"/>
        <end position="20"/>
    </location>
</feature>
<dbReference type="InterPro" id="IPR046953">
    <property type="entry name" value="Spore_GerAC-like_C"/>
</dbReference>
<reference evidence="11 12" key="1">
    <citation type="submission" date="2023-10" db="EMBL/GenBank/DDBJ databases">
        <title>179-bfca-hs.</title>
        <authorList>
            <person name="Miliotis G."/>
            <person name="Sengupta P."/>
            <person name="Hameed A."/>
            <person name="Chuvochina M."/>
            <person name="Mcdonagh F."/>
            <person name="Simpson A.C."/>
            <person name="Singh N.K."/>
            <person name="Rekha P.D."/>
            <person name="Raman K."/>
            <person name="Hugenholtz P."/>
            <person name="Venkateswaran K."/>
        </authorList>
    </citation>
    <scope>NUCLEOTIDE SEQUENCE [LARGE SCALE GENOMIC DNA]</scope>
    <source>
        <strain evidence="11 12">179-BFC-A-HS</strain>
    </source>
</reference>
<feature type="domain" description="Spore germination GerAC-like C-terminal" evidence="9">
    <location>
        <begin position="221"/>
        <end position="325"/>
    </location>
</feature>
<dbReference type="Pfam" id="PF25198">
    <property type="entry name" value="Spore_GerAC_N"/>
    <property type="match status" value="1"/>
</dbReference>
<name>A0ABU5CJ32_9BACI</name>
<organism evidence="11 12">
    <name type="scientific">Tigheibacillus jepli</name>
    <dbReference type="NCBI Taxonomy" id="3035914"/>
    <lineage>
        <taxon>Bacteria</taxon>
        <taxon>Bacillati</taxon>
        <taxon>Bacillota</taxon>
        <taxon>Bacilli</taxon>
        <taxon>Bacillales</taxon>
        <taxon>Bacillaceae</taxon>
        <taxon>Tigheibacillus</taxon>
    </lineage>
</organism>
<evidence type="ECO:0000256" key="7">
    <source>
        <dbReference type="ARBA" id="ARBA00023288"/>
    </source>
</evidence>
<protein>
    <submittedName>
        <fullName evidence="11">Ger(X)C family spore germination protein</fullName>
    </submittedName>
</protein>
<evidence type="ECO:0000256" key="2">
    <source>
        <dbReference type="ARBA" id="ARBA00007886"/>
    </source>
</evidence>
<evidence type="ECO:0000256" key="6">
    <source>
        <dbReference type="ARBA" id="ARBA00023139"/>
    </source>
</evidence>
<proteinExistence type="inferred from homology"/>
<evidence type="ECO:0000256" key="5">
    <source>
        <dbReference type="ARBA" id="ARBA00023136"/>
    </source>
</evidence>
<gene>
    <name evidence="11" type="ORF">P5G51_011000</name>
</gene>
<evidence type="ECO:0000313" key="11">
    <source>
        <dbReference type="EMBL" id="MDY0405852.1"/>
    </source>
</evidence>
<keyword evidence="12" id="KW-1185">Reference proteome</keyword>
<evidence type="ECO:0000259" key="9">
    <source>
        <dbReference type="Pfam" id="PF05504"/>
    </source>
</evidence>
<dbReference type="InterPro" id="IPR008844">
    <property type="entry name" value="Spore_GerAC-like"/>
</dbReference>
<evidence type="ECO:0000256" key="8">
    <source>
        <dbReference type="SAM" id="SignalP"/>
    </source>
</evidence>
<dbReference type="InterPro" id="IPR057336">
    <property type="entry name" value="GerAC_N"/>
</dbReference>
<dbReference type="PANTHER" id="PTHR35789:SF1">
    <property type="entry name" value="SPORE GERMINATION PROTEIN B3"/>
    <property type="match status" value="1"/>
</dbReference>
<dbReference type="PROSITE" id="PS51257">
    <property type="entry name" value="PROKAR_LIPOPROTEIN"/>
    <property type="match status" value="1"/>
</dbReference>
<evidence type="ECO:0000256" key="3">
    <source>
        <dbReference type="ARBA" id="ARBA00022544"/>
    </source>
</evidence>
<feature type="chain" id="PRO_5046315668" evidence="8">
    <location>
        <begin position="21"/>
        <end position="333"/>
    </location>
</feature>
<dbReference type="Proteomes" id="UP001228376">
    <property type="component" value="Unassembled WGS sequence"/>
</dbReference>
<feature type="domain" description="Spore germination protein N-terminal" evidence="10">
    <location>
        <begin position="24"/>
        <end position="211"/>
    </location>
</feature>
<keyword evidence="5" id="KW-0472">Membrane</keyword>
<dbReference type="Gene3D" id="3.30.300.210">
    <property type="entry name" value="Nutrient germinant receptor protein C, domain 3"/>
    <property type="match status" value="1"/>
</dbReference>
<keyword evidence="3" id="KW-0309">Germination</keyword>
<keyword evidence="7" id="KW-0449">Lipoprotein</keyword>
<evidence type="ECO:0000256" key="1">
    <source>
        <dbReference type="ARBA" id="ARBA00004635"/>
    </source>
</evidence>
<comment type="subcellular location">
    <subcellularLocation>
        <location evidence="1">Membrane</location>
        <topology evidence="1">Lipid-anchor</topology>
    </subcellularLocation>
</comment>
<sequence>MAKSKTCCILVCFVCLLLTAGCWDSKSIEDRGFIVGVALDIADAGENTPLGSNNLALTVQFIVPGGYATSQSSGGSGATPKAYKNITGTGDSVFSIAHQMDTKTSKQPYFEHIKVVLVSEEILKHDELFASIMDVFIREPEMRRGVDVLVTKGEAKKYLAFDAHEGQQIPAIYISKILENTLQSKRTIHPVRLGKMHEYLLGSSSFAVPVASMEKNNIDISGVAVFHGHNNKFIGMMNANETTGLNLVTGNMKYGGVEFKINNRLMNFEILDSKSKLKVDASNPQQVNIQVDIKLEGRIEEMYGDKRLLNENYIAAMEKKFQVKLNPLWRNLS</sequence>
<comment type="caution">
    <text evidence="11">The sequence shown here is derived from an EMBL/GenBank/DDBJ whole genome shotgun (WGS) entry which is preliminary data.</text>
</comment>
<dbReference type="PANTHER" id="PTHR35789">
    <property type="entry name" value="SPORE GERMINATION PROTEIN B3"/>
    <property type="match status" value="1"/>
</dbReference>
<keyword evidence="6" id="KW-0564">Palmitate</keyword>
<accession>A0ABU5CJ32</accession>